<dbReference type="HOGENOM" id="CLU_030248_0_0_6"/>
<dbReference type="Pfam" id="PF20009">
    <property type="entry name" value="GEVED"/>
    <property type="match status" value="1"/>
</dbReference>
<dbReference type="InterPro" id="IPR031025">
    <property type="entry name" value="LruC_dom"/>
</dbReference>
<dbReference type="InterPro" id="IPR054215">
    <property type="entry name" value="DUF6923"/>
</dbReference>
<dbReference type="NCBIfam" id="TIGR04456">
    <property type="entry name" value="LruC_dom"/>
    <property type="match status" value="1"/>
</dbReference>
<evidence type="ECO:0000259" key="3">
    <source>
        <dbReference type="Pfam" id="PF21959"/>
    </source>
</evidence>
<dbReference type="SUPFAM" id="SSF63825">
    <property type="entry name" value="YWTD domain"/>
    <property type="match status" value="1"/>
</dbReference>
<dbReference type="Pfam" id="PF21959">
    <property type="entry name" value="DUF6923"/>
    <property type="match status" value="1"/>
</dbReference>
<name>Q1Z1Y7_9GAMM</name>
<proteinExistence type="predicted"/>
<evidence type="ECO:0000313" key="5">
    <source>
        <dbReference type="Proteomes" id="UP000003789"/>
    </source>
</evidence>
<feature type="domain" description="GEVED" evidence="2">
    <location>
        <begin position="384"/>
        <end position="459"/>
    </location>
</feature>
<dbReference type="InterPro" id="IPR032295">
    <property type="entry name" value="DUF4842"/>
</dbReference>
<feature type="domain" description="DUF4842" evidence="1">
    <location>
        <begin position="511"/>
        <end position="743"/>
    </location>
</feature>
<sequence length="755" mass="81780">MNSNKNVSLKTGIHIDASRMNSTLNNLEGIKMKCLKRTTLLIALCSASIDVYGAHPFDDCPTEAMLFQGSPSTVYEVDLSSGSYRVANDQNTGATGVINAVGFNETDRYIYGWNKGDSTVTRINQLYFIENVSITGLPANTNFFVGDVFDDALYFYLRGTGMYKIDLSTGDDNFIAVEIMTAAEATLNLTDFAFYPETGELFAVENSANDLYKFSFDASGNASFAKIDSTGLTGSTTFGAQYFDVNGFMYISNNVDGNIYRLDLRDISGTIDATAEFFASGPLSGQNDGARCASAPVIATNTDFGDAPESYKTSLLTNGPRHFIGPNFFFGSLIDDEGDSAVLSGSSDDATSSDDEDGIVFINDLKQGSDTRIQVTIGGGANTYVSAWFDWNDDGDFADEGEQAITDQLLPPGVNILKLRVPETATPATTWARFRGARNTGITYFGGVTDGEVEDYSITINEQNLTHNYYPGEGTWVTLAYEDNWPEKDDFDFNDVVMFYRVDTVTDTNTGNIVRYDISGSLQAYGADFINGFAVQLDGIARSSIDEDLTKLVVNNQTKHEATVLEAGTTNAVAVISTNLKAEITDPVCSGSEGNYYRVWQGCSSDSANQFVFEASIPFSTPLAAGTGPSMPLNPFICGLEGRYHGDSFGGNNPGRSLEIHLKGDDITSVASSSFFSTNDDTSTYTNCPGEDCDTYHTDNGISFGLLIDGEWNHPSERTDILAAYPDLEGYATSGGATNTDWYLRSNAVINQLFE</sequence>
<feature type="domain" description="DUF6923" evidence="3">
    <location>
        <begin position="68"/>
        <end position="293"/>
    </location>
</feature>
<dbReference type="Proteomes" id="UP000003789">
    <property type="component" value="Unassembled WGS sequence"/>
</dbReference>
<dbReference type="AlphaFoldDB" id="Q1Z1Y7"/>
<dbReference type="Pfam" id="PF16130">
    <property type="entry name" value="DUF4842"/>
    <property type="match status" value="1"/>
</dbReference>
<evidence type="ECO:0000259" key="2">
    <source>
        <dbReference type="Pfam" id="PF20009"/>
    </source>
</evidence>
<evidence type="ECO:0000259" key="1">
    <source>
        <dbReference type="Pfam" id="PF16130"/>
    </source>
</evidence>
<gene>
    <name evidence="4" type="ORF">P3TCK_19095</name>
</gene>
<dbReference type="EMBL" id="AAPH01000019">
    <property type="protein sequence ID" value="EAS42526.1"/>
    <property type="molecule type" value="Genomic_DNA"/>
</dbReference>
<evidence type="ECO:0000313" key="4">
    <source>
        <dbReference type="EMBL" id="EAS42526.1"/>
    </source>
</evidence>
<dbReference type="InterPro" id="IPR045474">
    <property type="entry name" value="GEVED"/>
</dbReference>
<organism evidence="4 5">
    <name type="scientific">Photobacterium profundum 3TCK</name>
    <dbReference type="NCBI Taxonomy" id="314280"/>
    <lineage>
        <taxon>Bacteria</taxon>
        <taxon>Pseudomonadati</taxon>
        <taxon>Pseudomonadota</taxon>
        <taxon>Gammaproteobacteria</taxon>
        <taxon>Vibrionales</taxon>
        <taxon>Vibrionaceae</taxon>
        <taxon>Photobacterium</taxon>
    </lineage>
</organism>
<protein>
    <submittedName>
        <fullName evidence="4">Uncharacterized protein</fullName>
    </submittedName>
</protein>
<accession>Q1Z1Y7</accession>
<reference evidence="4 5" key="1">
    <citation type="submission" date="2006-03" db="EMBL/GenBank/DDBJ databases">
        <authorList>
            <person name="Bartlett D.H."/>
            <person name="Valle G."/>
            <person name="Lauro F.M."/>
            <person name="Vezzi A."/>
            <person name="Simonato F."/>
            <person name="Eloe E."/>
            <person name="Vitulo N."/>
            <person name="Stratton T.K."/>
            <person name="D'angelo M."/>
            <person name="Ferriera S."/>
            <person name="Johnson J."/>
            <person name="Kravitz S."/>
            <person name="Beeson K."/>
            <person name="Sutton G."/>
            <person name="Rogers Y."/>
            <person name="Friedman R."/>
            <person name="Frazier M."/>
            <person name="Venter J.C."/>
        </authorList>
    </citation>
    <scope>NUCLEOTIDE SEQUENCE [LARGE SCALE GENOMIC DNA]</scope>
    <source>
        <strain evidence="4 5">3TCK</strain>
    </source>
</reference>
<comment type="caution">
    <text evidence="4">The sequence shown here is derived from an EMBL/GenBank/DDBJ whole genome shotgun (WGS) entry which is preliminary data.</text>
</comment>